<protein>
    <submittedName>
        <fullName evidence="3">Tyrosine-type recombinase/integrase</fullName>
    </submittedName>
</protein>
<dbReference type="GO" id="GO:0006310">
    <property type="term" value="P:DNA recombination"/>
    <property type="evidence" value="ECO:0007669"/>
    <property type="project" value="UniProtKB-KW"/>
</dbReference>
<accession>A0A934HUE3</accession>
<dbReference type="GO" id="GO:0015074">
    <property type="term" value="P:DNA integration"/>
    <property type="evidence" value="ECO:0007669"/>
    <property type="project" value="InterPro"/>
</dbReference>
<proteinExistence type="predicted"/>
<dbReference type="AlphaFoldDB" id="A0A934HUE3"/>
<dbReference type="Pfam" id="PF00589">
    <property type="entry name" value="Phage_integrase"/>
    <property type="match status" value="1"/>
</dbReference>
<keyword evidence="4" id="KW-1185">Reference proteome</keyword>
<comment type="caution">
    <text evidence="3">The sequence shown here is derived from an EMBL/GenBank/DDBJ whole genome shotgun (WGS) entry which is preliminary data.</text>
</comment>
<evidence type="ECO:0000313" key="3">
    <source>
        <dbReference type="EMBL" id="MBI6630996.1"/>
    </source>
</evidence>
<dbReference type="RefSeq" id="WP_198687020.1">
    <property type="nucleotide sequence ID" value="NZ_JAEIJD010000022.1"/>
</dbReference>
<dbReference type="InterPro" id="IPR002104">
    <property type="entry name" value="Integrase_catalytic"/>
</dbReference>
<dbReference type="InterPro" id="IPR013762">
    <property type="entry name" value="Integrase-like_cat_sf"/>
</dbReference>
<feature type="domain" description="Tyr recombinase" evidence="2">
    <location>
        <begin position="237"/>
        <end position="334"/>
    </location>
</feature>
<organism evidence="3 4">
    <name type="scientific">Pontibaca salina</name>
    <dbReference type="NCBI Taxonomy" id="2795731"/>
    <lineage>
        <taxon>Bacteria</taxon>
        <taxon>Pseudomonadati</taxon>
        <taxon>Pseudomonadota</taxon>
        <taxon>Alphaproteobacteria</taxon>
        <taxon>Rhodobacterales</taxon>
        <taxon>Roseobacteraceae</taxon>
        <taxon>Pontibaca</taxon>
    </lineage>
</organism>
<sequence>MHYGRQPQKIIKWVEIATKTEFDPVEQVYVDVISKSNFDLKIAALRKFVSTLALSGKVDIQETDTLASLLTPDHSTVVVRAWSRNTASKGKIQARTAYEYLSEIYLCMARNGHCPASLKKHLGVNQFLQSGKKARKGMGASARKFCEGLLGSRTQTLTLLSMHVQLRNQARAIMVKAKAAGREMTAHEITQVRQIGAVAAFAALETRGAPIRIENALNLIMIGPARTFLRPTEKTNHATIQLAPKDTKNEVEIWAPINRDNMNGLEVIEWYLTSIRPLFEHSDESIYLFPAVGDSTPLAYRTFLGWFKRHSRAAGLPMTPHNFRHGLASLLVQKNPGRWDLLERLLDDTPMTAIRNYGWVNKRAKRLEVQKYILDLSDLS</sequence>
<evidence type="ECO:0000313" key="4">
    <source>
        <dbReference type="Proteomes" id="UP000613255"/>
    </source>
</evidence>
<keyword evidence="1" id="KW-0233">DNA recombination</keyword>
<dbReference type="InterPro" id="IPR011010">
    <property type="entry name" value="DNA_brk_join_enz"/>
</dbReference>
<evidence type="ECO:0000256" key="1">
    <source>
        <dbReference type="ARBA" id="ARBA00023172"/>
    </source>
</evidence>
<name>A0A934HUE3_9RHOB</name>
<evidence type="ECO:0000259" key="2">
    <source>
        <dbReference type="Pfam" id="PF00589"/>
    </source>
</evidence>
<dbReference type="SUPFAM" id="SSF56349">
    <property type="entry name" value="DNA breaking-rejoining enzymes"/>
    <property type="match status" value="1"/>
</dbReference>
<dbReference type="Proteomes" id="UP000613255">
    <property type="component" value="Unassembled WGS sequence"/>
</dbReference>
<dbReference type="Gene3D" id="1.10.443.10">
    <property type="entry name" value="Intergrase catalytic core"/>
    <property type="match status" value="1"/>
</dbReference>
<reference evidence="3" key="1">
    <citation type="submission" date="2020-12" db="EMBL/GenBank/DDBJ databases">
        <title>Pontibaca salina gen. nov., sp. nov., isolated from marine sediment.</title>
        <authorList>
            <person name="Bo J."/>
            <person name="Wang S."/>
            <person name="Song X."/>
            <person name="Du Z."/>
        </authorList>
    </citation>
    <scope>NUCLEOTIDE SEQUENCE</scope>
    <source>
        <strain evidence="3">S1109L</strain>
    </source>
</reference>
<dbReference type="EMBL" id="JAEIJD010000022">
    <property type="protein sequence ID" value="MBI6630996.1"/>
    <property type="molecule type" value="Genomic_DNA"/>
</dbReference>
<gene>
    <name evidence="3" type="ORF">JAO82_14035</name>
</gene>
<dbReference type="GO" id="GO:0003677">
    <property type="term" value="F:DNA binding"/>
    <property type="evidence" value="ECO:0007669"/>
    <property type="project" value="InterPro"/>
</dbReference>